<gene>
    <name evidence="3" type="ORF">HNR00_002465</name>
</gene>
<dbReference type="AlphaFoldDB" id="A0A840ZIJ2"/>
<protein>
    <submittedName>
        <fullName evidence="3">Ca2+-binding RTX toxin-like protein</fullName>
    </submittedName>
</protein>
<dbReference type="PROSITE" id="PS00330">
    <property type="entry name" value="HEMOLYSIN_CALCIUM"/>
    <property type="match status" value="3"/>
</dbReference>
<dbReference type="InterPro" id="IPR050557">
    <property type="entry name" value="RTX_toxin/Mannuronan_C5-epim"/>
</dbReference>
<dbReference type="SUPFAM" id="SSF51120">
    <property type="entry name" value="beta-Roll"/>
    <property type="match status" value="4"/>
</dbReference>
<evidence type="ECO:0000256" key="2">
    <source>
        <dbReference type="ARBA" id="ARBA00022525"/>
    </source>
</evidence>
<evidence type="ECO:0000313" key="4">
    <source>
        <dbReference type="Proteomes" id="UP000583454"/>
    </source>
</evidence>
<dbReference type="InterPro" id="IPR011049">
    <property type="entry name" value="Serralysin-like_metalloprot_C"/>
</dbReference>
<dbReference type="InterPro" id="IPR018511">
    <property type="entry name" value="Hemolysin-typ_Ca-bd_CS"/>
</dbReference>
<organism evidence="3 4">
    <name type="scientific">Methylorubrum rhodinum</name>
    <dbReference type="NCBI Taxonomy" id="29428"/>
    <lineage>
        <taxon>Bacteria</taxon>
        <taxon>Pseudomonadati</taxon>
        <taxon>Pseudomonadota</taxon>
        <taxon>Alphaproteobacteria</taxon>
        <taxon>Hyphomicrobiales</taxon>
        <taxon>Methylobacteriaceae</taxon>
        <taxon>Methylorubrum</taxon>
    </lineage>
</organism>
<proteinExistence type="predicted"/>
<dbReference type="Pfam" id="PF00353">
    <property type="entry name" value="HemolysinCabind"/>
    <property type="match status" value="6"/>
</dbReference>
<comment type="subcellular location">
    <subcellularLocation>
        <location evidence="1">Secreted</location>
    </subcellularLocation>
</comment>
<dbReference type="InterPro" id="IPR001343">
    <property type="entry name" value="Hemolysn_Ca-bd"/>
</dbReference>
<dbReference type="PANTHER" id="PTHR38340:SF1">
    <property type="entry name" value="S-LAYER PROTEIN"/>
    <property type="match status" value="1"/>
</dbReference>
<dbReference type="Proteomes" id="UP000583454">
    <property type="component" value="Unassembled WGS sequence"/>
</dbReference>
<sequence>MTFLQRAVARREHAAMPQTIVIETPESGQTRVTFTSAEVGNGNSNDSGTMANQDGGLAVRVQAEGSGDTLTGPVSRYTDEDVVFVYEGGAGTFDVRDLVSGTQRGDQFATVQLGTAGNDLLGSSEEDRPTYINAGQGGDFVVGGEANDFLVGGGGNDRLAGNLGDDGILGGGGDDVAVLNVSTDGTDRIDLGAGADRIEVGRATSGQVRLSFTSAEVGNGSVNDGGTLTNQDGGLAVRIQSENGADGLTGPVSRADDEGITFVAAEGVTFDVRDLVSGVQRGDLFRTATLGTETGETLTGTGEADYINAGQGDDSVIGAAGDDFLVGGAGNDTLDGGTGADGLLGGGGDDTYLVDNARDRVIEAASGGTDRVFASTSYALAAGQEIEGLQLLAATTGDFDLTGNEFANSLVGNNSANVLNGGAGADRLNGRGGNDTYIVDNAGDQVFEAAGGGSDTVLASTSYALAAGQEIEGLQLLSATTGNFDLTGNAFSNSLVGNNSANVLNGGAGADRLNGRGGNDTYIVDNAGDQVIEAAGGGSDTVLASTSYALAAGQEIEGLQLLSATGAQGFSLTGNAFANSLVGNIGDNVLDGGAGSDRLTGRDGDDTFVFSTAIGSGNVDTIADFSGGDTIRLSASVFTALTAGDLDADAFKDVGAGGTVDASDRIVYDSSTGALSYDADGSGAGAAVQFATLENRASLNAGDFVVA</sequence>
<dbReference type="EMBL" id="JACHOP010000009">
    <property type="protein sequence ID" value="MBB5757749.1"/>
    <property type="molecule type" value="Genomic_DNA"/>
</dbReference>
<dbReference type="PRINTS" id="PR00313">
    <property type="entry name" value="CABNDNGRPT"/>
</dbReference>
<comment type="caution">
    <text evidence="3">The sequence shown here is derived from an EMBL/GenBank/DDBJ whole genome shotgun (WGS) entry which is preliminary data.</text>
</comment>
<keyword evidence="4" id="KW-1185">Reference proteome</keyword>
<accession>A0A840ZIJ2</accession>
<dbReference type="RefSeq" id="WP_183569579.1">
    <property type="nucleotide sequence ID" value="NZ_JACHOP010000009.1"/>
</dbReference>
<dbReference type="GO" id="GO:0005509">
    <property type="term" value="F:calcium ion binding"/>
    <property type="evidence" value="ECO:0007669"/>
    <property type="project" value="InterPro"/>
</dbReference>
<name>A0A840ZIJ2_9HYPH</name>
<evidence type="ECO:0000313" key="3">
    <source>
        <dbReference type="EMBL" id="MBB5757749.1"/>
    </source>
</evidence>
<keyword evidence="2" id="KW-0964">Secreted</keyword>
<dbReference type="Gene3D" id="2.150.10.10">
    <property type="entry name" value="Serralysin-like metalloprotease, C-terminal"/>
    <property type="match status" value="4"/>
</dbReference>
<dbReference type="PANTHER" id="PTHR38340">
    <property type="entry name" value="S-LAYER PROTEIN"/>
    <property type="match status" value="1"/>
</dbReference>
<reference evidence="3 4" key="1">
    <citation type="submission" date="2020-08" db="EMBL/GenBank/DDBJ databases">
        <title>Genomic Encyclopedia of Type Strains, Phase IV (KMG-IV): sequencing the most valuable type-strain genomes for metagenomic binning, comparative biology and taxonomic classification.</title>
        <authorList>
            <person name="Goeker M."/>
        </authorList>
    </citation>
    <scope>NUCLEOTIDE SEQUENCE [LARGE SCALE GENOMIC DNA]</scope>
    <source>
        <strain evidence="3 4">DSM 2163</strain>
    </source>
</reference>
<dbReference type="GO" id="GO:0005576">
    <property type="term" value="C:extracellular region"/>
    <property type="evidence" value="ECO:0007669"/>
    <property type="project" value="UniProtKB-SubCell"/>
</dbReference>
<evidence type="ECO:0000256" key="1">
    <source>
        <dbReference type="ARBA" id="ARBA00004613"/>
    </source>
</evidence>